<dbReference type="InterPro" id="IPR012337">
    <property type="entry name" value="RNaseH-like_sf"/>
</dbReference>
<accession>A0A8H7QF78</accession>
<gene>
    <name evidence="2" type="ORF">INT46_006671</name>
</gene>
<dbReference type="InterPro" id="IPR036397">
    <property type="entry name" value="RNaseH_sf"/>
</dbReference>
<sequence>MEKEYCLGWHLVYDALKNYYYKFDETVRNAFNQFYDPIHFFAPDSLTVGIPLSIGACLSSGKYEVVMARHIYEQLVDFIHKEIPQVPEFELEVLTPVQYEIIERFETFTSNILSKYHQKAKKKNKQLGRFREAKKEEELAKKLVNSSNYIFVSIDIEAYEKDHSILLEIGWSIYDASTKKFMDQHYINDQYRHLVNGQFVEDQKEKFNYGTSVWCSLKQALIELKKDLEWAVKRDGGFVLVGHGLDSDLKYLAKQGFLWPSKHNVDTHNVEDSAKVAILNTDTIYGSSINDLHNPPSLGKTLALFNIETWNLHNAGNDAHYTLLLLLKLVSDSITI</sequence>
<dbReference type="OrthoDB" id="5953249at2759"/>
<dbReference type="PANTHER" id="PTHR28083">
    <property type="entry name" value="GOOD FOR FULL DBP5 ACTIVITY PROTEIN 2"/>
    <property type="match status" value="1"/>
</dbReference>
<dbReference type="InterPro" id="IPR048519">
    <property type="entry name" value="Gfd2/YDR514C-like_C"/>
</dbReference>
<reference evidence="2" key="1">
    <citation type="submission" date="2020-12" db="EMBL/GenBank/DDBJ databases">
        <title>Metabolic potential, ecology and presence of endohyphal bacteria is reflected in genomic diversity of Mucoromycotina.</title>
        <authorList>
            <person name="Muszewska A."/>
            <person name="Okrasinska A."/>
            <person name="Steczkiewicz K."/>
            <person name="Drgas O."/>
            <person name="Orlowska M."/>
            <person name="Perlinska-Lenart U."/>
            <person name="Aleksandrzak-Piekarczyk T."/>
            <person name="Szatraj K."/>
            <person name="Zielenkiewicz U."/>
            <person name="Pilsyk S."/>
            <person name="Malc E."/>
            <person name="Mieczkowski P."/>
            <person name="Kruszewska J.S."/>
            <person name="Biernat P."/>
            <person name="Pawlowska J."/>
        </authorList>
    </citation>
    <scope>NUCLEOTIDE SEQUENCE</scope>
    <source>
        <strain evidence="2">CBS 226.32</strain>
    </source>
</reference>
<dbReference type="Pfam" id="PF21762">
    <property type="entry name" value="DEDDh_C"/>
    <property type="match status" value="1"/>
</dbReference>
<evidence type="ECO:0000313" key="2">
    <source>
        <dbReference type="EMBL" id="KAG2190336.1"/>
    </source>
</evidence>
<dbReference type="GO" id="GO:0003676">
    <property type="term" value="F:nucleic acid binding"/>
    <property type="evidence" value="ECO:0007669"/>
    <property type="project" value="InterPro"/>
</dbReference>
<protein>
    <recommendedName>
        <fullName evidence="1">Gfd2/YDR514C-like C-terminal domain-containing protein</fullName>
    </recommendedName>
</protein>
<dbReference type="GO" id="GO:0005634">
    <property type="term" value="C:nucleus"/>
    <property type="evidence" value="ECO:0007669"/>
    <property type="project" value="TreeGrafter"/>
</dbReference>
<dbReference type="InterPro" id="IPR040151">
    <property type="entry name" value="Gfd2/YDR514C-like"/>
</dbReference>
<dbReference type="EMBL" id="JAEPRC010000992">
    <property type="protein sequence ID" value="KAG2190336.1"/>
    <property type="molecule type" value="Genomic_DNA"/>
</dbReference>
<dbReference type="Proteomes" id="UP000650833">
    <property type="component" value="Unassembled WGS sequence"/>
</dbReference>
<proteinExistence type="predicted"/>
<dbReference type="PANTHER" id="PTHR28083:SF1">
    <property type="entry name" value="GOOD FOR FULL DBP5 ACTIVITY PROTEIN 2"/>
    <property type="match status" value="1"/>
</dbReference>
<keyword evidence="3" id="KW-1185">Reference proteome</keyword>
<feature type="domain" description="Gfd2/YDR514C-like C-terminal" evidence="1">
    <location>
        <begin position="150"/>
        <end position="328"/>
    </location>
</feature>
<evidence type="ECO:0000313" key="3">
    <source>
        <dbReference type="Proteomes" id="UP000650833"/>
    </source>
</evidence>
<evidence type="ECO:0000259" key="1">
    <source>
        <dbReference type="Pfam" id="PF21762"/>
    </source>
</evidence>
<dbReference type="Gene3D" id="3.30.420.10">
    <property type="entry name" value="Ribonuclease H-like superfamily/Ribonuclease H"/>
    <property type="match status" value="1"/>
</dbReference>
<organism evidence="2 3">
    <name type="scientific">Mucor plumbeus</name>
    <dbReference type="NCBI Taxonomy" id="97098"/>
    <lineage>
        <taxon>Eukaryota</taxon>
        <taxon>Fungi</taxon>
        <taxon>Fungi incertae sedis</taxon>
        <taxon>Mucoromycota</taxon>
        <taxon>Mucoromycotina</taxon>
        <taxon>Mucoromycetes</taxon>
        <taxon>Mucorales</taxon>
        <taxon>Mucorineae</taxon>
        <taxon>Mucoraceae</taxon>
        <taxon>Mucor</taxon>
    </lineage>
</organism>
<dbReference type="AlphaFoldDB" id="A0A8H7QF78"/>
<name>A0A8H7QF78_9FUNG</name>
<comment type="caution">
    <text evidence="2">The sequence shown here is derived from an EMBL/GenBank/DDBJ whole genome shotgun (WGS) entry which is preliminary data.</text>
</comment>
<dbReference type="SUPFAM" id="SSF53098">
    <property type="entry name" value="Ribonuclease H-like"/>
    <property type="match status" value="1"/>
</dbReference>